<dbReference type="Proteomes" id="UP000094569">
    <property type="component" value="Unassembled WGS sequence"/>
</dbReference>
<dbReference type="InterPro" id="IPR042935">
    <property type="entry name" value="Tad1"/>
</dbReference>
<gene>
    <name evidence="3" type="ORF">SI65_00946</name>
</gene>
<name>A0A1E3BR34_ASPCR</name>
<dbReference type="InterPro" id="IPR002466">
    <property type="entry name" value="A_deamin"/>
</dbReference>
<feature type="region of interest" description="Disordered" evidence="1">
    <location>
        <begin position="321"/>
        <end position="344"/>
    </location>
</feature>
<dbReference type="GO" id="GO:0002100">
    <property type="term" value="P:tRNA wobble adenosine to inosine editing"/>
    <property type="evidence" value="ECO:0007669"/>
    <property type="project" value="InterPro"/>
</dbReference>
<proteinExistence type="predicted"/>
<organism evidence="3 4">
    <name type="scientific">Aspergillus cristatus</name>
    <name type="common">Chinese Fuzhuan brick tea-fermentation fungus</name>
    <name type="synonym">Eurotium cristatum</name>
    <dbReference type="NCBI Taxonomy" id="573508"/>
    <lineage>
        <taxon>Eukaryota</taxon>
        <taxon>Fungi</taxon>
        <taxon>Dikarya</taxon>
        <taxon>Ascomycota</taxon>
        <taxon>Pezizomycotina</taxon>
        <taxon>Eurotiomycetes</taxon>
        <taxon>Eurotiomycetidae</taxon>
        <taxon>Eurotiales</taxon>
        <taxon>Aspergillaceae</taxon>
        <taxon>Aspergillus</taxon>
        <taxon>Aspergillus subgen. Aspergillus</taxon>
    </lineage>
</organism>
<protein>
    <recommendedName>
        <fullName evidence="2">A to I editase domain-containing protein</fullName>
    </recommendedName>
</protein>
<dbReference type="PANTHER" id="PTHR47803:SF1">
    <property type="entry name" value="TRNA-SPECIFIC ADENOSINE DEAMINASE 1"/>
    <property type="match status" value="1"/>
</dbReference>
<accession>A0A1E3BR34</accession>
<keyword evidence="4" id="KW-1185">Reference proteome</keyword>
<feature type="compositionally biased region" description="Pro residues" evidence="1">
    <location>
        <begin position="165"/>
        <end position="175"/>
    </location>
</feature>
<dbReference type="OrthoDB" id="10268011at2759"/>
<comment type="caution">
    <text evidence="3">The sequence shown here is derived from an EMBL/GenBank/DDBJ whole genome shotgun (WGS) entry which is preliminary data.</text>
</comment>
<evidence type="ECO:0000313" key="3">
    <source>
        <dbReference type="EMBL" id="ODM23357.1"/>
    </source>
</evidence>
<dbReference type="SMART" id="SM00552">
    <property type="entry name" value="ADEAMc"/>
    <property type="match status" value="1"/>
</dbReference>
<feature type="domain" description="A to I editase" evidence="2">
    <location>
        <begin position="60"/>
        <end position="446"/>
    </location>
</feature>
<dbReference type="VEuPathDB" id="FungiDB:SI65_00946"/>
<dbReference type="EMBL" id="JXNT01000001">
    <property type="protein sequence ID" value="ODM23357.1"/>
    <property type="molecule type" value="Genomic_DNA"/>
</dbReference>
<evidence type="ECO:0000313" key="4">
    <source>
        <dbReference type="Proteomes" id="UP000094569"/>
    </source>
</evidence>
<evidence type="ECO:0000259" key="2">
    <source>
        <dbReference type="PROSITE" id="PS50141"/>
    </source>
</evidence>
<dbReference type="STRING" id="573508.A0A1E3BR34"/>
<dbReference type="Pfam" id="PF02137">
    <property type="entry name" value="A_deamin"/>
    <property type="match status" value="1"/>
</dbReference>
<dbReference type="PANTHER" id="PTHR47803">
    <property type="entry name" value="TRNA-SPECIFIC ADENOSINE DEAMINASE 1"/>
    <property type="match status" value="1"/>
</dbReference>
<evidence type="ECO:0000256" key="1">
    <source>
        <dbReference type="SAM" id="MobiDB-lite"/>
    </source>
</evidence>
<dbReference type="AlphaFoldDB" id="A0A1E3BR34"/>
<dbReference type="GO" id="GO:0043829">
    <property type="term" value="F:tRNA-specific adenosine-37 deaminase activity"/>
    <property type="evidence" value="ECO:0007669"/>
    <property type="project" value="TreeGrafter"/>
</dbReference>
<dbReference type="GO" id="GO:0003723">
    <property type="term" value="F:RNA binding"/>
    <property type="evidence" value="ECO:0007669"/>
    <property type="project" value="InterPro"/>
</dbReference>
<sequence>MDSDTLPSRIARLVHEHFDALPARSKPTIHPDGSREWIPMTGMVIVKGENTPSERLICVAVTTGAKCLSASQIPQCRGLVLHDCHAEILAIRAFNYWLLNECRGLLAQQPSPYVRHRQHSDNENGDWPPLELHPDIKIYMYCTCAPCGDASMELCMAAQEDPTPWELPPPAPAPATTPATTNADKDDTTNEASLIGRAHFQLLGVVRRKPARMDAESTRSKSCSDKLALRQVSSLLSCETNLLVAPTANVYLAGVICPEEEISRVACERAFGGDGRMKALNGRAWPETNTVDQDDGDQRHGYRFHPFKILSIPSGQIDTLYPFRKPPPCPSDDKPSKPKTKPGNVSAIWTIAPSHASPLPDHNPKSLPKLRGSNTGLYETLINGVKQGNRASAPLARGASALSRARLWGLVRDVIEQSRGLEGNKWETVLEASTYDELKSVSEEMEGLAKARGQAIQDAREVLKGWVPNSGDEEWGLDVLIDPKKQKRSH</sequence>
<reference evidence="3 4" key="1">
    <citation type="journal article" date="2016" name="BMC Genomics">
        <title>Comparative genomic and transcriptomic analyses of the Fuzhuan brick tea-fermentation fungus Aspergillus cristatus.</title>
        <authorList>
            <person name="Ge Y."/>
            <person name="Wang Y."/>
            <person name="Liu Y."/>
            <person name="Tan Y."/>
            <person name="Ren X."/>
            <person name="Zhang X."/>
            <person name="Hyde K.D."/>
            <person name="Liu Y."/>
            <person name="Liu Z."/>
        </authorList>
    </citation>
    <scope>NUCLEOTIDE SEQUENCE [LARGE SCALE GENOMIC DNA]</scope>
    <source>
        <strain evidence="3 4">GZAAS20.1005</strain>
    </source>
</reference>
<dbReference type="PROSITE" id="PS50141">
    <property type="entry name" value="A_DEAMIN_EDITASE"/>
    <property type="match status" value="1"/>
</dbReference>
<feature type="region of interest" description="Disordered" evidence="1">
    <location>
        <begin position="161"/>
        <end position="187"/>
    </location>
</feature>